<dbReference type="EMBL" id="AP018449">
    <property type="protein sequence ID" value="BBB90934.1"/>
    <property type="molecule type" value="Genomic_DNA"/>
</dbReference>
<protein>
    <submittedName>
        <fullName evidence="1">Uncharacterized protein</fullName>
    </submittedName>
</protein>
<sequence length="61" mass="7068">MKCHGDNSGDMKYKHWIMSRELSHRQQVADILLDSENNGVYHQTGLKIPKQVPRPCVFQDS</sequence>
<reference evidence="1 2" key="1">
    <citation type="journal article" date="2018" name="Int. J. Syst. Evol. Microbiol.">
        <title>Methylomusa anaerophila gen. nov., sp. nov., an anaerobic methanol-utilizing bacterium isolated from a microbial fuel cell.</title>
        <authorList>
            <person name="Amano N."/>
            <person name="Yamamuro A."/>
            <person name="Miyahara M."/>
            <person name="Kouzuma A."/>
            <person name="Abe T."/>
            <person name="Watanabe K."/>
        </authorList>
    </citation>
    <scope>NUCLEOTIDE SEQUENCE [LARGE SCALE GENOMIC DNA]</scope>
    <source>
        <strain evidence="1 2">MMFC1</strain>
    </source>
</reference>
<organism evidence="1 2">
    <name type="scientific">Methylomusa anaerophila</name>
    <dbReference type="NCBI Taxonomy" id="1930071"/>
    <lineage>
        <taxon>Bacteria</taxon>
        <taxon>Bacillati</taxon>
        <taxon>Bacillota</taxon>
        <taxon>Negativicutes</taxon>
        <taxon>Selenomonadales</taxon>
        <taxon>Sporomusaceae</taxon>
        <taxon>Methylomusa</taxon>
    </lineage>
</organism>
<dbReference type="KEGG" id="mana:MAMMFC1_01601"/>
<keyword evidence="2" id="KW-1185">Reference proteome</keyword>
<name>A0A348AIN6_9FIRM</name>
<dbReference type="AlphaFoldDB" id="A0A348AIN6"/>
<accession>A0A348AIN6</accession>
<evidence type="ECO:0000313" key="2">
    <source>
        <dbReference type="Proteomes" id="UP000276437"/>
    </source>
</evidence>
<gene>
    <name evidence="1" type="ORF">MAMMFC1_01601</name>
</gene>
<proteinExistence type="predicted"/>
<dbReference type="Proteomes" id="UP000276437">
    <property type="component" value="Chromosome"/>
</dbReference>
<evidence type="ECO:0000313" key="1">
    <source>
        <dbReference type="EMBL" id="BBB90934.1"/>
    </source>
</evidence>